<feature type="binding site" evidence="10">
    <location>
        <position position="105"/>
    </location>
    <ligand>
        <name>a ubiquinone</name>
        <dbReference type="ChEBI" id="CHEBI:16389"/>
        <note>ligand shared with IP/SDHB</note>
    </ligand>
</feature>
<evidence type="ECO:0000256" key="11">
    <source>
        <dbReference type="PIRSR" id="PIRSR607992-2"/>
    </source>
</evidence>
<keyword evidence="7" id="KW-1133">Transmembrane helix</keyword>
<sequence length="153" mass="16654">MSLRLLAAPGLRNTTRLLVRQQPMGLVKIHSSVSQSNVAATNATHKPDRLHGSYHWNIERAASVALVPLIATQLTYGASPVTDTLLGVVLPLHLHIGFDACITDYFNARKSVILNKLMTGTLWASTTGVLIACYQFNTNDIGLTEFLSKVWAA</sequence>
<keyword evidence="5 12" id="KW-0999">Mitochondrion inner membrane</keyword>
<dbReference type="InterPro" id="IPR034804">
    <property type="entry name" value="SQR/QFR_C/D"/>
</dbReference>
<evidence type="ECO:0000256" key="7">
    <source>
        <dbReference type="ARBA" id="ARBA00022989"/>
    </source>
</evidence>
<dbReference type="CDD" id="cd03496">
    <property type="entry name" value="SQR_TypeC_CybS"/>
    <property type="match status" value="1"/>
</dbReference>
<dbReference type="GO" id="GO:0048039">
    <property type="term" value="F:ubiquinone binding"/>
    <property type="evidence" value="ECO:0007669"/>
    <property type="project" value="TreeGrafter"/>
</dbReference>
<dbReference type="GO" id="GO:0046872">
    <property type="term" value="F:metal ion binding"/>
    <property type="evidence" value="ECO:0007669"/>
    <property type="project" value="UniProtKB-KW"/>
</dbReference>
<proteinExistence type="inferred from homology"/>
<keyword evidence="3" id="KW-0813">Transport</keyword>
<dbReference type="OrthoDB" id="18577at2759"/>
<evidence type="ECO:0000256" key="12">
    <source>
        <dbReference type="RuleBase" id="RU364031"/>
    </source>
</evidence>
<name>A0A1X0RFP0_RHIZD</name>
<comment type="similarity">
    <text evidence="2 12">Belongs to the CybS family.</text>
</comment>
<feature type="binding site" description="axial binding residue" evidence="11">
    <location>
        <position position="93"/>
    </location>
    <ligand>
        <name>heme b</name>
        <dbReference type="ChEBI" id="CHEBI:60344"/>
        <note>ligand shared with SDHC</note>
    </ligand>
    <ligandPart>
        <name>Fe</name>
        <dbReference type="ChEBI" id="CHEBI:18248"/>
    </ligandPart>
</feature>
<gene>
    <name evidence="13" type="ORF">BCV72DRAFT_247230</name>
</gene>
<keyword evidence="11" id="KW-0408">Iron</keyword>
<comment type="subcellular location">
    <subcellularLocation>
        <location evidence="1 12">Mitochondrion inner membrane</location>
        <topology evidence="1 12">Multi-pass membrane protein</topology>
    </subcellularLocation>
</comment>
<protein>
    <recommendedName>
        <fullName evidence="12">Succinate dehydrogenase [ubiquinone] cytochrome b small subunit</fullName>
    </recommendedName>
</protein>
<dbReference type="VEuPathDB" id="FungiDB:BCV72DRAFT_247230"/>
<keyword evidence="11" id="KW-0479">Metal-binding</keyword>
<evidence type="ECO:0000256" key="6">
    <source>
        <dbReference type="ARBA" id="ARBA00022946"/>
    </source>
</evidence>
<dbReference type="PANTHER" id="PTHR13337:SF2">
    <property type="entry name" value="SUCCINATE DEHYDROGENASE [UBIQUINONE] CYTOCHROME B SMALL SUBUNIT, MITOCHONDRIAL"/>
    <property type="match status" value="1"/>
</dbReference>
<keyword evidence="4" id="KW-0812">Transmembrane</keyword>
<evidence type="ECO:0000256" key="3">
    <source>
        <dbReference type="ARBA" id="ARBA00022448"/>
    </source>
</evidence>
<evidence type="ECO:0000256" key="5">
    <source>
        <dbReference type="ARBA" id="ARBA00022792"/>
    </source>
</evidence>
<dbReference type="AlphaFoldDB" id="A0A1X0RFP0"/>
<organism evidence="13">
    <name type="scientific">Rhizopus microsporus var. microsporus</name>
    <dbReference type="NCBI Taxonomy" id="86635"/>
    <lineage>
        <taxon>Eukaryota</taxon>
        <taxon>Fungi</taxon>
        <taxon>Fungi incertae sedis</taxon>
        <taxon>Mucoromycota</taxon>
        <taxon>Mucoromycotina</taxon>
        <taxon>Mucoromycetes</taxon>
        <taxon>Mucorales</taxon>
        <taxon>Mucorineae</taxon>
        <taxon>Rhizopodaceae</taxon>
        <taxon>Rhizopus</taxon>
    </lineage>
</organism>
<evidence type="ECO:0000256" key="8">
    <source>
        <dbReference type="ARBA" id="ARBA00023128"/>
    </source>
</evidence>
<dbReference type="PANTHER" id="PTHR13337">
    <property type="entry name" value="SUCCINATE DEHYDROGENASE"/>
    <property type="match status" value="1"/>
</dbReference>
<dbReference type="GO" id="GO:0020037">
    <property type="term" value="F:heme binding"/>
    <property type="evidence" value="ECO:0007669"/>
    <property type="project" value="TreeGrafter"/>
</dbReference>
<accession>A0A1X0RFP0</accession>
<dbReference type="Gene3D" id="1.20.1300.10">
    <property type="entry name" value="Fumarate reductase/succinate dehydrogenase, transmembrane subunit"/>
    <property type="match status" value="1"/>
</dbReference>
<dbReference type="EMBL" id="KV921861">
    <property type="protein sequence ID" value="ORE10893.1"/>
    <property type="molecule type" value="Genomic_DNA"/>
</dbReference>
<dbReference type="InterPro" id="IPR007992">
    <property type="entry name" value="CybS"/>
</dbReference>
<keyword evidence="8 12" id="KW-0496">Mitochondrion</keyword>
<evidence type="ECO:0000256" key="9">
    <source>
        <dbReference type="ARBA" id="ARBA00023136"/>
    </source>
</evidence>
<evidence type="ECO:0000256" key="10">
    <source>
        <dbReference type="PIRSR" id="PIRSR607992-1"/>
    </source>
</evidence>
<dbReference type="GO" id="GO:0006099">
    <property type="term" value="P:tricarboxylic acid cycle"/>
    <property type="evidence" value="ECO:0007669"/>
    <property type="project" value="TreeGrafter"/>
</dbReference>
<keyword evidence="6 12" id="KW-0809">Transit peptide</keyword>
<dbReference type="GO" id="GO:0006121">
    <property type="term" value="P:mitochondrial electron transport, succinate to ubiquinone"/>
    <property type="evidence" value="ECO:0007669"/>
    <property type="project" value="TreeGrafter"/>
</dbReference>
<evidence type="ECO:0000313" key="13">
    <source>
        <dbReference type="EMBL" id="ORE10893.1"/>
    </source>
</evidence>
<dbReference type="Pfam" id="PF05328">
    <property type="entry name" value="CybS"/>
    <property type="match status" value="1"/>
</dbReference>
<keyword evidence="9 12" id="KW-0472">Membrane</keyword>
<evidence type="ECO:0000256" key="4">
    <source>
        <dbReference type="ARBA" id="ARBA00022692"/>
    </source>
</evidence>
<evidence type="ECO:0000256" key="1">
    <source>
        <dbReference type="ARBA" id="ARBA00004448"/>
    </source>
</evidence>
<dbReference type="GO" id="GO:0005743">
    <property type="term" value="C:mitochondrial inner membrane"/>
    <property type="evidence" value="ECO:0007669"/>
    <property type="project" value="UniProtKB-SubCell"/>
</dbReference>
<evidence type="ECO:0000256" key="2">
    <source>
        <dbReference type="ARBA" id="ARBA00007294"/>
    </source>
</evidence>
<dbReference type="Proteomes" id="UP000242414">
    <property type="component" value="Unassembled WGS sequence"/>
</dbReference>
<reference evidence="13" key="1">
    <citation type="journal article" date="2016" name="Proc. Natl. Acad. Sci. U.S.A.">
        <title>Lipid metabolic changes in an early divergent fungus govern the establishment of a mutualistic symbiosis with endobacteria.</title>
        <authorList>
            <person name="Lastovetsky O.A."/>
            <person name="Gaspar M.L."/>
            <person name="Mondo S.J."/>
            <person name="LaButti K.M."/>
            <person name="Sandor L."/>
            <person name="Grigoriev I.V."/>
            <person name="Henry S.A."/>
            <person name="Pawlowska T.E."/>
        </authorList>
    </citation>
    <scope>NUCLEOTIDE SEQUENCE [LARGE SCALE GENOMIC DNA]</scope>
    <source>
        <strain evidence="13">ATCC 52814</strain>
    </source>
</reference>